<organism evidence="4 5">
    <name type="scientific">Theileria orientalis</name>
    <dbReference type="NCBI Taxonomy" id="68886"/>
    <lineage>
        <taxon>Eukaryota</taxon>
        <taxon>Sar</taxon>
        <taxon>Alveolata</taxon>
        <taxon>Apicomplexa</taxon>
        <taxon>Aconoidasida</taxon>
        <taxon>Piroplasmida</taxon>
        <taxon>Theileriidae</taxon>
        <taxon>Theileria</taxon>
    </lineage>
</organism>
<dbReference type="Proteomes" id="UP000244811">
    <property type="component" value="Chromosome 3"/>
</dbReference>
<dbReference type="SUPFAM" id="SSF89550">
    <property type="entry name" value="PHP domain-like"/>
    <property type="match status" value="1"/>
</dbReference>
<evidence type="ECO:0000313" key="4">
    <source>
        <dbReference type="EMBL" id="UKK01620.2"/>
    </source>
</evidence>
<dbReference type="Gene3D" id="3.20.20.140">
    <property type="entry name" value="Metal-dependent hydrolases"/>
    <property type="match status" value="1"/>
</dbReference>
<evidence type="ECO:0000256" key="1">
    <source>
        <dbReference type="ARBA" id="ARBA00004123"/>
    </source>
</evidence>
<dbReference type="InterPro" id="IPR016195">
    <property type="entry name" value="Pol/histidinol_Pase-like"/>
</dbReference>
<dbReference type="GO" id="GO:0003723">
    <property type="term" value="F:RNA binding"/>
    <property type="evidence" value="ECO:0007669"/>
    <property type="project" value="TreeGrafter"/>
</dbReference>
<dbReference type="EC" id="3.1.26.5" evidence="4"/>
<dbReference type="EMBL" id="CP056070">
    <property type="protein sequence ID" value="UKK01620.2"/>
    <property type="molecule type" value="Genomic_DNA"/>
</dbReference>
<comment type="subcellular location">
    <subcellularLocation>
        <location evidence="1">Nucleus</location>
    </subcellularLocation>
</comment>
<evidence type="ECO:0000313" key="5">
    <source>
        <dbReference type="Proteomes" id="UP000244811"/>
    </source>
</evidence>
<accession>A0A976MBM4</accession>
<keyword evidence="3" id="KW-0819">tRNA processing</keyword>
<reference evidence="4" key="1">
    <citation type="submission" date="2022-07" db="EMBL/GenBank/DDBJ databases">
        <title>Evaluation of T. orientalis genome assembly methods using nanopore sequencing and analysis of variation between genomes.</title>
        <authorList>
            <person name="Yam J."/>
            <person name="Micallef M.L."/>
            <person name="Liu M."/>
            <person name="Djordjevic S.P."/>
            <person name="Bogema D.R."/>
            <person name="Jenkins C."/>
        </authorList>
    </citation>
    <scope>NUCLEOTIDE SEQUENCE</scope>
    <source>
        <strain evidence="4">Goon Nure</strain>
    </source>
</reference>
<name>A0A976MBM4_THEOR</name>
<dbReference type="PANTHER" id="PTHR13031:SF0">
    <property type="entry name" value="RIBONUCLEASE P PROTEIN SUBUNIT P30"/>
    <property type="match status" value="1"/>
</dbReference>
<sequence>MIDLSFLWPGINNAHNVVEAATSIGWSSIGFNVYYKADGHGVHQMDLQPEISQHIVDSRTKFSPPTLNTQISPVISDSPGKTGLSLGNNFFRRISVLLMDDFNPNSLLKFADSNEFEIFSVIPTNARSFQAACESINCDLINLNHYCYYSSYKLKRGFINAALQRGCFFEVSLSDKMLDFESKQGTQEAINISFQKNLPSVIKHIPLKRLVLSTGARDPTEIVDPNLLLGTCTELFSGFSGRKHDLACCLTKAPNDCVRKGSARRTYGTGIMPHRAEGDFGKIFK</sequence>
<dbReference type="GO" id="GO:0005655">
    <property type="term" value="C:nucleolar ribonuclease P complex"/>
    <property type="evidence" value="ECO:0007669"/>
    <property type="project" value="TreeGrafter"/>
</dbReference>
<keyword evidence="4" id="KW-0378">Hydrolase</keyword>
<proteinExistence type="inferred from homology"/>
<gene>
    <name evidence="4" type="ORF">MACK_002438</name>
</gene>
<dbReference type="InterPro" id="IPR002738">
    <property type="entry name" value="RNase_P_p30"/>
</dbReference>
<dbReference type="GO" id="GO:0008033">
    <property type="term" value="P:tRNA processing"/>
    <property type="evidence" value="ECO:0007669"/>
    <property type="project" value="UniProtKB-KW"/>
</dbReference>
<protein>
    <submittedName>
        <fullName evidence="4">Ribonuclease P</fullName>
        <ecNumber evidence="4">3.1.26.5</ecNumber>
    </submittedName>
</protein>
<dbReference type="Pfam" id="PF01876">
    <property type="entry name" value="RNase_P_p30"/>
    <property type="match status" value="1"/>
</dbReference>
<dbReference type="AlphaFoldDB" id="A0A976MBM4"/>
<dbReference type="GO" id="GO:0004526">
    <property type="term" value="F:ribonuclease P activity"/>
    <property type="evidence" value="ECO:0007669"/>
    <property type="project" value="UniProtKB-EC"/>
</dbReference>
<comment type="similarity">
    <text evidence="2">Belongs to the eukaryotic/archaeal RNase P protein component 3 family.</text>
</comment>
<dbReference type="PANTHER" id="PTHR13031">
    <property type="entry name" value="RIBONUCLEASE P SUBUNIT P30"/>
    <property type="match status" value="1"/>
</dbReference>
<evidence type="ECO:0000256" key="3">
    <source>
        <dbReference type="ARBA" id="ARBA00022694"/>
    </source>
</evidence>
<evidence type="ECO:0000256" key="2">
    <source>
        <dbReference type="ARBA" id="ARBA00007331"/>
    </source>
</evidence>